<dbReference type="InterPro" id="IPR012337">
    <property type="entry name" value="RNaseH-like_sf"/>
</dbReference>
<dbReference type="InterPro" id="IPR000477">
    <property type="entry name" value="RT_dom"/>
</dbReference>
<dbReference type="GO" id="GO:0003723">
    <property type="term" value="F:RNA binding"/>
    <property type="evidence" value="ECO:0007669"/>
    <property type="project" value="UniProtKB-KW"/>
</dbReference>
<evidence type="ECO:0000313" key="12">
    <source>
        <dbReference type="EMBL" id="GAW26152.1"/>
    </source>
</evidence>
<dbReference type="Pfam" id="PF00078">
    <property type="entry name" value="RVT_1"/>
    <property type="match status" value="1"/>
</dbReference>
<feature type="domain" description="Integrase catalytic" evidence="11">
    <location>
        <begin position="789"/>
        <end position="952"/>
    </location>
</feature>
<dbReference type="InterPro" id="IPR001584">
    <property type="entry name" value="Integrase_cat-core"/>
</dbReference>
<protein>
    <recommendedName>
        <fullName evidence="11">Integrase catalytic domain-containing protein</fullName>
    </recommendedName>
</protein>
<keyword evidence="4" id="KW-0540">Nuclease</keyword>
<keyword evidence="7" id="KW-0694">RNA-binding</keyword>
<evidence type="ECO:0000256" key="7">
    <source>
        <dbReference type="ARBA" id="ARBA00022884"/>
    </source>
</evidence>
<dbReference type="GO" id="GO:0003964">
    <property type="term" value="F:RNA-directed DNA polymerase activity"/>
    <property type="evidence" value="ECO:0007669"/>
    <property type="project" value="UniProtKB-KW"/>
</dbReference>
<proteinExistence type="predicted"/>
<dbReference type="InterPro" id="IPR041373">
    <property type="entry name" value="RT_RNaseH"/>
</dbReference>
<dbReference type="InterPro" id="IPR036397">
    <property type="entry name" value="RNaseH_sf"/>
</dbReference>
<evidence type="ECO:0000313" key="13">
    <source>
        <dbReference type="Proteomes" id="UP000054516"/>
    </source>
</evidence>
<sequence>MIYLHKHTKLGYMSPLEPDCRGYKAEDQENALELAVHAPRTNSQRILEDLRDSTIKAGNTVTHPTGVTIYNHPDHPEYTDALYRLITEFADVFQNTGFAIVPEDEQPIFHLTPGWEKEIPKKCRVYPLNAEDQQVVKNTMSELEKTNRVSRTRQPVPFSFPVFVIWRSVSDPATGVKRKGRMVVDVRPFNKINLPDSYPMKSQDDMLQKISGMTFITMLDAIAFYYQWLTHPSTRSAMTVTTAHGQYTFNCLVMGYKNSNAYVQRQMDIILEPIPAADCYCDDICVASPEFQAHYQDLRQLLTLLRLRNISIGPSKSFVGFPNAVVLGRLVDSFGLSTTKQRLEAIAKLAFPTSLKDLETFLGMAGYLRNNIPRYAQLVEPLERRKTNMLRANPRRHAHKAKDTKDTKPTKQTKSGRKKWAANIPIDTPTEAERVAFEALRESLTRYTTLHFFSTQRPLCIDFDVSRRGIGVSVYHIAENSLPKISSPEGKLVTFPPSTAIQPIAFLSRTLANAEKNYWPTEMEVLGFVWALRKTQHWINVACSTYIFTDHRSIIGLTNHKDIVNSTALSNQNLRLVRAMEYISRFTFTVLHKPGKLHIIPDALSRLPTVTESPEPHPDLEFLPDDAEEQWAFPADVLPALRLATTFGLKGDQPSKGIALIQMSPEFKAQLRQGYKEDPKWVNTLKLVTQNMNLDAANQANLPFQLRDGLLWKIGETADRLCIPRNCAREIFELLHGDNHVGDSRFQAMASQFVINRKELKKYLRTCPECAMFRNRNHKPYGSLQPILSPPCPFHTITIDIALALPMSHQQHNAFMVAVCKLSKAPQIIPGRHDWTAFQWADKLLDRLLLATWGIPKVMLSDRDPKFLADLWKHIWTRLGTRLLYATAYHPATDGQSERFILTIKSTLRYYFHALEDPADWENAVPRLQFELHNVTSATTGQTPAEVILGFTPNFILEHVGAPNTIPDPLRLKSRIEVSDAIALSSMTAKMYYDQRHQPMFFKPGDKVLLRLHKGYNIPKAASLGRKLGQQYAGPFEVLDRIGRSAYKLKFPNHFKIHDVISVDHLEPAPPMDYFGRQLPYPGDVHLEIHNKRIIDEDHDKRKYLLEYVGLGPEYHKWVTFQELGDEAAELIVDYRRRRPATKV</sequence>
<dbReference type="GO" id="GO:0005739">
    <property type="term" value="C:mitochondrion"/>
    <property type="evidence" value="ECO:0007669"/>
    <property type="project" value="UniProtKB-SubCell"/>
</dbReference>
<dbReference type="EMBL" id="DF977467">
    <property type="protein sequence ID" value="GAW26152.1"/>
    <property type="molecule type" value="Genomic_DNA"/>
</dbReference>
<dbReference type="InterPro" id="IPR050951">
    <property type="entry name" value="Retrovirus_Pol_polyprotein"/>
</dbReference>
<dbReference type="CDD" id="cd09274">
    <property type="entry name" value="RNase_HI_RT_Ty3"/>
    <property type="match status" value="1"/>
</dbReference>
<accession>A0A1S8A860</accession>
<dbReference type="Proteomes" id="UP000054516">
    <property type="component" value="Unassembled WGS sequence"/>
</dbReference>
<reference evidence="12" key="1">
    <citation type="submission" date="2016-03" db="EMBL/GenBank/DDBJ databases">
        <title>Draft genome sequence of Rosellinia necatrix.</title>
        <authorList>
            <person name="Kanematsu S."/>
        </authorList>
    </citation>
    <scope>NUCLEOTIDE SEQUENCE [LARGE SCALE GENOMIC DNA]</scope>
    <source>
        <strain evidence="12">W97</strain>
    </source>
</reference>
<dbReference type="STRING" id="77044.A0A1S8A860"/>
<evidence type="ECO:0000256" key="8">
    <source>
        <dbReference type="ARBA" id="ARBA00022918"/>
    </source>
</evidence>
<dbReference type="InterPro" id="IPR043502">
    <property type="entry name" value="DNA/RNA_pol_sf"/>
</dbReference>
<dbReference type="Gene3D" id="3.30.420.10">
    <property type="entry name" value="Ribonuclease H-like superfamily/Ribonuclease H"/>
    <property type="match status" value="1"/>
</dbReference>
<dbReference type="PANTHER" id="PTHR37984:SF5">
    <property type="entry name" value="PROTEIN NYNRIN-LIKE"/>
    <property type="match status" value="1"/>
</dbReference>
<dbReference type="Gene3D" id="3.30.70.270">
    <property type="match status" value="2"/>
</dbReference>
<dbReference type="Gene3D" id="3.10.10.10">
    <property type="entry name" value="HIV Type 1 Reverse Transcriptase, subunit A, domain 1"/>
    <property type="match status" value="1"/>
</dbReference>
<dbReference type="GO" id="GO:0005634">
    <property type="term" value="C:nucleus"/>
    <property type="evidence" value="ECO:0007669"/>
    <property type="project" value="UniProtKB-ARBA"/>
</dbReference>
<evidence type="ECO:0000256" key="5">
    <source>
        <dbReference type="ARBA" id="ARBA00022759"/>
    </source>
</evidence>
<evidence type="ECO:0000256" key="6">
    <source>
        <dbReference type="ARBA" id="ARBA00022801"/>
    </source>
</evidence>
<keyword evidence="5" id="KW-0255">Endonuclease</keyword>
<dbReference type="SUPFAM" id="SSF56672">
    <property type="entry name" value="DNA/RNA polymerases"/>
    <property type="match status" value="1"/>
</dbReference>
<keyword evidence="9" id="KW-0496">Mitochondrion</keyword>
<keyword evidence="6" id="KW-0378">Hydrolase</keyword>
<feature type="region of interest" description="Disordered" evidence="10">
    <location>
        <begin position="392"/>
        <end position="420"/>
    </location>
</feature>
<dbReference type="Pfam" id="PF24626">
    <property type="entry name" value="SH3_Tf2-1"/>
    <property type="match status" value="1"/>
</dbReference>
<dbReference type="GO" id="GO:0015074">
    <property type="term" value="P:DNA integration"/>
    <property type="evidence" value="ECO:0007669"/>
    <property type="project" value="InterPro"/>
</dbReference>
<dbReference type="GO" id="GO:0016787">
    <property type="term" value="F:hydrolase activity"/>
    <property type="evidence" value="ECO:0007669"/>
    <property type="project" value="UniProtKB-KW"/>
</dbReference>
<dbReference type="OrthoDB" id="4774297at2759"/>
<evidence type="ECO:0000256" key="10">
    <source>
        <dbReference type="SAM" id="MobiDB-lite"/>
    </source>
</evidence>
<evidence type="ECO:0000256" key="4">
    <source>
        <dbReference type="ARBA" id="ARBA00022722"/>
    </source>
</evidence>
<evidence type="ECO:0000259" key="11">
    <source>
        <dbReference type="PROSITE" id="PS50994"/>
    </source>
</evidence>
<organism evidence="12">
    <name type="scientific">Rosellinia necatrix</name>
    <name type="common">White root-rot fungus</name>
    <dbReference type="NCBI Taxonomy" id="77044"/>
    <lineage>
        <taxon>Eukaryota</taxon>
        <taxon>Fungi</taxon>
        <taxon>Dikarya</taxon>
        <taxon>Ascomycota</taxon>
        <taxon>Pezizomycotina</taxon>
        <taxon>Sordariomycetes</taxon>
        <taxon>Xylariomycetidae</taxon>
        <taxon>Xylariales</taxon>
        <taxon>Xylariaceae</taxon>
        <taxon>Rosellinia</taxon>
    </lineage>
</organism>
<dbReference type="PANTHER" id="PTHR37984">
    <property type="entry name" value="PROTEIN CBG26694"/>
    <property type="match status" value="1"/>
</dbReference>
<dbReference type="PROSITE" id="PS50994">
    <property type="entry name" value="INTEGRASE"/>
    <property type="match status" value="1"/>
</dbReference>
<dbReference type="Gene3D" id="1.10.340.70">
    <property type="match status" value="1"/>
</dbReference>
<dbReference type="CDD" id="cd01647">
    <property type="entry name" value="RT_LTR"/>
    <property type="match status" value="1"/>
</dbReference>
<dbReference type="InterPro" id="IPR043128">
    <property type="entry name" value="Rev_trsase/Diguanyl_cyclase"/>
</dbReference>
<keyword evidence="2" id="KW-0808">Transferase</keyword>
<evidence type="ECO:0000256" key="2">
    <source>
        <dbReference type="ARBA" id="ARBA00022679"/>
    </source>
</evidence>
<dbReference type="Pfam" id="PF17917">
    <property type="entry name" value="RT_RNaseH"/>
    <property type="match status" value="1"/>
</dbReference>
<evidence type="ECO:0000256" key="3">
    <source>
        <dbReference type="ARBA" id="ARBA00022695"/>
    </source>
</evidence>
<dbReference type="GO" id="GO:0004519">
    <property type="term" value="F:endonuclease activity"/>
    <property type="evidence" value="ECO:0007669"/>
    <property type="project" value="UniProtKB-KW"/>
</dbReference>
<gene>
    <name evidence="12" type="ORF">SAMD00023353_2201730</name>
</gene>
<dbReference type="AlphaFoldDB" id="A0A1S8A860"/>
<dbReference type="InterPro" id="IPR056924">
    <property type="entry name" value="SH3_Tf2-1"/>
</dbReference>
<comment type="subcellular location">
    <subcellularLocation>
        <location evidence="1">Mitochondrion</location>
    </subcellularLocation>
</comment>
<name>A0A1S8A860_ROSNE</name>
<dbReference type="OMA" id="PRNCARE"/>
<evidence type="ECO:0000256" key="1">
    <source>
        <dbReference type="ARBA" id="ARBA00004173"/>
    </source>
</evidence>
<keyword evidence="13" id="KW-1185">Reference proteome</keyword>
<keyword evidence="8" id="KW-0695">RNA-directed DNA polymerase</keyword>
<evidence type="ECO:0000256" key="9">
    <source>
        <dbReference type="ARBA" id="ARBA00023128"/>
    </source>
</evidence>
<dbReference type="SUPFAM" id="SSF53098">
    <property type="entry name" value="Ribonuclease H-like"/>
    <property type="match status" value="1"/>
</dbReference>
<keyword evidence="3" id="KW-0548">Nucleotidyltransferase</keyword>